<evidence type="ECO:0000313" key="3">
    <source>
        <dbReference type="Proteomes" id="UP000008694"/>
    </source>
</evidence>
<protein>
    <submittedName>
        <fullName evidence="2">Predicted protein</fullName>
    </submittedName>
</protein>
<name>D7KI11_ARALL</name>
<dbReference type="InterPro" id="IPR024975">
    <property type="entry name" value="NOV_C"/>
</dbReference>
<evidence type="ECO:0000259" key="1">
    <source>
        <dbReference type="Pfam" id="PF13020"/>
    </source>
</evidence>
<keyword evidence="3" id="KW-1185">Reference proteome</keyword>
<organism evidence="3">
    <name type="scientific">Arabidopsis lyrata subsp. lyrata</name>
    <name type="common">Lyre-leaved rock-cress</name>
    <dbReference type="NCBI Taxonomy" id="81972"/>
    <lineage>
        <taxon>Eukaryota</taxon>
        <taxon>Viridiplantae</taxon>
        <taxon>Streptophyta</taxon>
        <taxon>Embryophyta</taxon>
        <taxon>Tracheophyta</taxon>
        <taxon>Spermatophyta</taxon>
        <taxon>Magnoliopsida</taxon>
        <taxon>eudicotyledons</taxon>
        <taxon>Gunneridae</taxon>
        <taxon>Pentapetalae</taxon>
        <taxon>rosids</taxon>
        <taxon>malvids</taxon>
        <taxon>Brassicales</taxon>
        <taxon>Brassicaceae</taxon>
        <taxon>Camelineae</taxon>
        <taxon>Arabidopsis</taxon>
    </lineage>
</organism>
<dbReference type="Pfam" id="PF13020">
    <property type="entry name" value="NOV_C"/>
    <property type="match status" value="1"/>
</dbReference>
<dbReference type="EMBL" id="GL348713">
    <property type="protein sequence ID" value="EFH65944.1"/>
    <property type="molecule type" value="Genomic_DNA"/>
</dbReference>
<dbReference type="PANTHER" id="PTHR32387">
    <property type="entry name" value="WU:FJ29H11"/>
    <property type="match status" value="1"/>
</dbReference>
<dbReference type="GO" id="GO:0048364">
    <property type="term" value="P:root development"/>
    <property type="evidence" value="ECO:0007669"/>
    <property type="project" value="TreeGrafter"/>
</dbReference>
<dbReference type="GO" id="GO:0005634">
    <property type="term" value="C:nucleus"/>
    <property type="evidence" value="ECO:0007669"/>
    <property type="project" value="TreeGrafter"/>
</dbReference>
<dbReference type="GO" id="GO:0009793">
    <property type="term" value="P:embryo development ending in seed dormancy"/>
    <property type="evidence" value="ECO:0007669"/>
    <property type="project" value="TreeGrafter"/>
</dbReference>
<dbReference type="PANTHER" id="PTHR32387:SF0">
    <property type="entry name" value="PROTEIN NO VEIN"/>
    <property type="match status" value="1"/>
</dbReference>
<accession>D7KI11</accession>
<dbReference type="HOGENOM" id="CLU_1588692_0_0_1"/>
<proteinExistence type="predicted"/>
<dbReference type="Gramene" id="Al_scaffold_0001_788">
    <property type="protein sequence ID" value="Al_scaffold_0001_788"/>
    <property type="gene ID" value="Al_scaffold_0001_788"/>
</dbReference>
<sequence length="168" mass="19367">MHMKRGLMSGNLVHEWNNPVSTDFSIRNQLHTGALWAAQAQETGRKGEEIAYRYFVAKYGKTALVRWVNEQSETGLPYDLIIENRGGKKEYIEVKATVSTRKDYFNLTMREWQFANEKGECYVIAHVLLGNSNAILTQHRNLVKLCQDGHLRLLILMPNQRNEVNVAF</sequence>
<dbReference type="GO" id="GO:0010305">
    <property type="term" value="P:leaf vascular tissue pattern formation"/>
    <property type="evidence" value="ECO:0007669"/>
    <property type="project" value="TreeGrafter"/>
</dbReference>
<dbReference type="eggNOG" id="ENOG502QQIR">
    <property type="taxonomic scope" value="Eukaryota"/>
</dbReference>
<evidence type="ECO:0000313" key="2">
    <source>
        <dbReference type="EMBL" id="EFH65944.1"/>
    </source>
</evidence>
<dbReference type="Proteomes" id="UP000008694">
    <property type="component" value="Unassembled WGS sequence"/>
</dbReference>
<dbReference type="InterPro" id="IPR052957">
    <property type="entry name" value="Auxin_embryo_med"/>
</dbReference>
<dbReference type="AlphaFoldDB" id="D7KI11"/>
<feature type="domain" description="Protein NO VEIN C-terminal" evidence="1">
    <location>
        <begin position="47"/>
        <end position="134"/>
    </location>
</feature>
<gene>
    <name evidence="2" type="ORF">ARALYDRAFT_678465</name>
</gene>
<reference evidence="3" key="1">
    <citation type="journal article" date="2011" name="Nat. Genet.">
        <title>The Arabidopsis lyrata genome sequence and the basis of rapid genome size change.</title>
        <authorList>
            <person name="Hu T.T."/>
            <person name="Pattyn P."/>
            <person name="Bakker E.G."/>
            <person name="Cao J."/>
            <person name="Cheng J.-F."/>
            <person name="Clark R.M."/>
            <person name="Fahlgren N."/>
            <person name="Fawcett J.A."/>
            <person name="Grimwood J."/>
            <person name="Gundlach H."/>
            <person name="Haberer G."/>
            <person name="Hollister J.D."/>
            <person name="Ossowski S."/>
            <person name="Ottilar R.P."/>
            <person name="Salamov A.A."/>
            <person name="Schneeberger K."/>
            <person name="Spannagl M."/>
            <person name="Wang X."/>
            <person name="Yang L."/>
            <person name="Nasrallah M.E."/>
            <person name="Bergelson J."/>
            <person name="Carrington J.C."/>
            <person name="Gaut B.S."/>
            <person name="Schmutz J."/>
            <person name="Mayer K.F.X."/>
            <person name="Van de Peer Y."/>
            <person name="Grigoriev I.V."/>
            <person name="Nordborg M."/>
            <person name="Weigel D."/>
            <person name="Guo Y.-L."/>
        </authorList>
    </citation>
    <scope>NUCLEOTIDE SEQUENCE [LARGE SCALE GENOMIC DNA]</scope>
    <source>
        <strain evidence="3">cv. MN47</strain>
    </source>
</reference>